<dbReference type="AlphaFoldDB" id="A0A841UD13"/>
<keyword evidence="2" id="KW-1185">Reference proteome</keyword>
<accession>A0A841UD13</accession>
<evidence type="ECO:0000313" key="2">
    <source>
        <dbReference type="Proteomes" id="UP000553776"/>
    </source>
</evidence>
<name>A0A841UD13_9BACL</name>
<evidence type="ECO:0008006" key="3">
    <source>
        <dbReference type="Google" id="ProtNLM"/>
    </source>
</evidence>
<comment type="caution">
    <text evidence="1">The sequence shown here is derived from an EMBL/GenBank/DDBJ whole genome shotgun (WGS) entry which is preliminary data.</text>
</comment>
<sequence length="64" mass="7495">MEKYVGLTVDIIYVDRKGRFTQRRITVHSVRGDRIRAYDHMRNALRVFRAEGILAREPVNGYAS</sequence>
<organism evidence="1 2">
    <name type="scientific">Cohnella xylanilytica</name>
    <dbReference type="NCBI Taxonomy" id="557555"/>
    <lineage>
        <taxon>Bacteria</taxon>
        <taxon>Bacillati</taxon>
        <taxon>Bacillota</taxon>
        <taxon>Bacilli</taxon>
        <taxon>Bacillales</taxon>
        <taxon>Paenibacillaceae</taxon>
        <taxon>Cohnella</taxon>
    </lineage>
</organism>
<reference evidence="1 2" key="1">
    <citation type="submission" date="2020-08" db="EMBL/GenBank/DDBJ databases">
        <title>Cohnella phylogeny.</title>
        <authorList>
            <person name="Dunlap C."/>
        </authorList>
    </citation>
    <scope>NUCLEOTIDE SEQUENCE [LARGE SCALE GENOMIC DNA]</scope>
    <source>
        <strain evidence="1 2">DSM 25239</strain>
    </source>
</reference>
<gene>
    <name evidence="1" type="ORF">H7B90_32360</name>
</gene>
<dbReference type="EMBL" id="JACJVR010000175">
    <property type="protein sequence ID" value="MBB6696093.1"/>
    <property type="molecule type" value="Genomic_DNA"/>
</dbReference>
<dbReference type="Proteomes" id="UP000553776">
    <property type="component" value="Unassembled WGS sequence"/>
</dbReference>
<protein>
    <recommendedName>
        <fullName evidence="3">WYL domain-containing protein</fullName>
    </recommendedName>
</protein>
<proteinExistence type="predicted"/>
<evidence type="ECO:0000313" key="1">
    <source>
        <dbReference type="EMBL" id="MBB6696093.1"/>
    </source>
</evidence>